<keyword evidence="5 11" id="KW-0812">Transmembrane</keyword>
<evidence type="ECO:0000259" key="12">
    <source>
        <dbReference type="Pfam" id="PF08263"/>
    </source>
</evidence>
<evidence type="ECO:0000256" key="4">
    <source>
        <dbReference type="ARBA" id="ARBA00022614"/>
    </source>
</evidence>
<dbReference type="InterPro" id="IPR032675">
    <property type="entry name" value="LRR_dom_sf"/>
</dbReference>
<dbReference type="SUPFAM" id="SSF52058">
    <property type="entry name" value="L domain-like"/>
    <property type="match status" value="3"/>
</dbReference>
<evidence type="ECO:0000256" key="5">
    <source>
        <dbReference type="ARBA" id="ARBA00022692"/>
    </source>
</evidence>
<dbReference type="Pfam" id="PF23598">
    <property type="entry name" value="LRR_14"/>
    <property type="match status" value="1"/>
</dbReference>
<evidence type="ECO:0000256" key="7">
    <source>
        <dbReference type="ARBA" id="ARBA00022737"/>
    </source>
</evidence>
<feature type="transmembrane region" description="Helical" evidence="11">
    <location>
        <begin position="863"/>
        <end position="886"/>
    </location>
</feature>
<dbReference type="InterPro" id="IPR003591">
    <property type="entry name" value="Leu-rich_rpt_typical-subtyp"/>
</dbReference>
<evidence type="ECO:0000256" key="9">
    <source>
        <dbReference type="ARBA" id="ARBA00023136"/>
    </source>
</evidence>
<evidence type="ECO:0000256" key="3">
    <source>
        <dbReference type="ARBA" id="ARBA00022475"/>
    </source>
</evidence>
<dbReference type="SMART" id="SM00369">
    <property type="entry name" value="LRR_TYP"/>
    <property type="match status" value="7"/>
</dbReference>
<evidence type="ECO:0000256" key="2">
    <source>
        <dbReference type="ARBA" id="ARBA00009592"/>
    </source>
</evidence>
<dbReference type="InterPro" id="IPR001611">
    <property type="entry name" value="Leu-rich_rpt"/>
</dbReference>
<keyword evidence="10" id="KW-0325">Glycoprotein</keyword>
<dbReference type="InterPro" id="IPR046956">
    <property type="entry name" value="RLP23-like"/>
</dbReference>
<comment type="similarity">
    <text evidence="2">Belongs to the RLP family.</text>
</comment>
<dbReference type="PANTHER" id="PTHR48063:SF29">
    <property type="entry name" value="LRR RECEPTOR-LIKE KINASE FAMILY PROTEIN"/>
    <property type="match status" value="1"/>
</dbReference>
<dbReference type="PANTHER" id="PTHR48063">
    <property type="entry name" value="LRR RECEPTOR-LIKE KINASE"/>
    <property type="match status" value="1"/>
</dbReference>
<dbReference type="InterPro" id="IPR013210">
    <property type="entry name" value="LRR_N_plant-typ"/>
</dbReference>
<dbReference type="EnsemblPlants" id="Kaladp0042s0206.1.v1.1">
    <property type="protein sequence ID" value="Kaladp0042s0206.1.v1.1.CDS.1"/>
    <property type="gene ID" value="Kaladp0042s0206.v1.1"/>
</dbReference>
<evidence type="ECO:0000256" key="11">
    <source>
        <dbReference type="SAM" id="Phobius"/>
    </source>
</evidence>
<evidence type="ECO:0000259" key="13">
    <source>
        <dbReference type="Pfam" id="PF23598"/>
    </source>
</evidence>
<dbReference type="Pfam" id="PF00560">
    <property type="entry name" value="LRR_1"/>
    <property type="match status" value="11"/>
</dbReference>
<dbReference type="Pfam" id="PF08263">
    <property type="entry name" value="LRRNT_2"/>
    <property type="match status" value="1"/>
</dbReference>
<dbReference type="Proteomes" id="UP000594263">
    <property type="component" value="Unplaced"/>
</dbReference>
<evidence type="ECO:0000256" key="8">
    <source>
        <dbReference type="ARBA" id="ARBA00022989"/>
    </source>
</evidence>
<dbReference type="FunFam" id="3.80.10.10:FF:000129">
    <property type="entry name" value="Leucine-rich repeat receptor-like kinase"/>
    <property type="match status" value="1"/>
</dbReference>
<accession>A0A7N0TQC9</accession>
<dbReference type="Gramene" id="Kaladp0042s0206.1.v1.1">
    <property type="protein sequence ID" value="Kaladp0042s0206.1.v1.1.CDS.1"/>
    <property type="gene ID" value="Kaladp0042s0206.v1.1"/>
</dbReference>
<evidence type="ECO:0000256" key="10">
    <source>
        <dbReference type="ARBA" id="ARBA00023180"/>
    </source>
</evidence>
<protein>
    <recommendedName>
        <fullName evidence="16">Leucine-rich repeat-containing N-terminal plant-type domain-containing protein</fullName>
    </recommendedName>
</protein>
<keyword evidence="8 11" id="KW-1133">Transmembrane helix</keyword>
<reference evidence="14" key="1">
    <citation type="submission" date="2021-01" db="UniProtKB">
        <authorList>
            <consortium name="EnsemblPlants"/>
        </authorList>
    </citation>
    <scope>IDENTIFICATION</scope>
</reference>
<evidence type="ECO:0000313" key="15">
    <source>
        <dbReference type="Proteomes" id="UP000594263"/>
    </source>
</evidence>
<dbReference type="PRINTS" id="PR00019">
    <property type="entry name" value="LEURICHRPT"/>
</dbReference>
<sequence>MTSLHIKLLRCVHITLLSLLTLFTICRGSTVLVLNHPMTQVGCVELERQALMRIKAAFTGPDGKLSSWTGQDCCSSWVGVACSNITGHIEKLDLSRASLTGDLSSSLTDLKYLTYLDLSDNDFQNKAIPEFIGSMEKLTYLDMSCSLFGGVIPRQLGNLQNLVELHLNYDGCKSASYRISELSWVSSLSSLKQLEIRSVNLSLASQQWLQSVNMLPNLKSLVITSCELAYLPQTLPFVNLTSLTYLDLSYNKFNSLVPTWLSNASSLVSIQILESGLKGRIPRLAFENMCNLQTIWFTGNLLDGGLAELVDTLADCSNSSIRQLDLSQNKLRDYLPNSLGRLRNLNSLYLDSNSLFGYIPASICNLTKLRALRICDNQCQGVMRDAHLSNLASLTSLCIGSSNKSLVLDFSADWYPPFNLSFLYISGCQIGASFPIWIESQTNLLSLTLSKTAISGVVPGWIWKLSAQLNYLDLSENKLHGNFPEMLMIKGDSLGIVDLGNNLFEGTLPRLQQINLRQLSLKNNRFFGVIPSDMFDQQSSRLQFLDLSGNMLSGNIPTKWDAMRTLMYVDFSSNNLSGEVPETLCQLYLLSWLKLSNNSLFGEPCNSVTTFENLRSIDLGENNFSGNIPKWRGDRVEQIRLHGNFFKGSLPAELCSLPNLHVLDMARNKLSGQIPPCFGKMTGFTKPLSNFYGAFTPYYIEMELSVKGSDRNFDTILPLLNLIDLSGNELSGQIPEQITNLSYLNSLNLSGNRINGHIPDNIGLLLHLESLDLSNNALDGHIPASLASITFLSKLNLSRNNLSGQIPSQNQFQTFNDPSIYEGNPGLCGLPLPNMCNPHKPDKDSSDDSGVSEKMTHDVLDKMMLWASIVLGFIIGFWAVCGTLAVKKSWRDAYFRFLGI</sequence>
<dbReference type="InterPro" id="IPR055414">
    <property type="entry name" value="LRR_R13L4/SHOC2-like"/>
</dbReference>
<dbReference type="Gene3D" id="3.80.10.10">
    <property type="entry name" value="Ribonuclease Inhibitor"/>
    <property type="match status" value="4"/>
</dbReference>
<feature type="domain" description="Disease resistance R13L4/SHOC-2-like LRR" evidence="13">
    <location>
        <begin position="92"/>
        <end position="277"/>
    </location>
</feature>
<evidence type="ECO:0000256" key="1">
    <source>
        <dbReference type="ARBA" id="ARBA00004251"/>
    </source>
</evidence>
<keyword evidence="3" id="KW-1003">Cell membrane</keyword>
<comment type="subcellular location">
    <subcellularLocation>
        <location evidence="1">Cell membrane</location>
        <topology evidence="1">Single-pass type I membrane protein</topology>
    </subcellularLocation>
</comment>
<keyword evidence="15" id="KW-1185">Reference proteome</keyword>
<dbReference type="PROSITE" id="PS51450">
    <property type="entry name" value="LRR"/>
    <property type="match status" value="1"/>
</dbReference>
<dbReference type="AlphaFoldDB" id="A0A7N0TQC9"/>
<keyword evidence="7" id="KW-0677">Repeat</keyword>
<dbReference type="OMA" id="RNWENTE"/>
<dbReference type="FunFam" id="3.80.10.10:FF:000213">
    <property type="entry name" value="Tyrosine-sulfated glycopeptide receptor 1"/>
    <property type="match status" value="2"/>
</dbReference>
<keyword evidence="9 11" id="KW-0472">Membrane</keyword>
<name>A0A7N0TQC9_KALFE</name>
<feature type="domain" description="Leucine-rich repeat-containing N-terminal plant-type" evidence="12">
    <location>
        <begin position="47"/>
        <end position="83"/>
    </location>
</feature>
<evidence type="ECO:0008006" key="16">
    <source>
        <dbReference type="Google" id="ProtNLM"/>
    </source>
</evidence>
<evidence type="ECO:0000313" key="14">
    <source>
        <dbReference type="EnsemblPlants" id="Kaladp0042s0206.1.v1.1.CDS.1"/>
    </source>
</evidence>
<organism evidence="14 15">
    <name type="scientific">Kalanchoe fedtschenkoi</name>
    <name type="common">Lavender scallops</name>
    <name type="synonym">South American air plant</name>
    <dbReference type="NCBI Taxonomy" id="63787"/>
    <lineage>
        <taxon>Eukaryota</taxon>
        <taxon>Viridiplantae</taxon>
        <taxon>Streptophyta</taxon>
        <taxon>Embryophyta</taxon>
        <taxon>Tracheophyta</taxon>
        <taxon>Spermatophyta</taxon>
        <taxon>Magnoliopsida</taxon>
        <taxon>eudicotyledons</taxon>
        <taxon>Gunneridae</taxon>
        <taxon>Pentapetalae</taxon>
        <taxon>Saxifragales</taxon>
        <taxon>Crassulaceae</taxon>
        <taxon>Kalanchoe</taxon>
    </lineage>
</organism>
<proteinExistence type="inferred from homology"/>
<evidence type="ECO:0000256" key="6">
    <source>
        <dbReference type="ARBA" id="ARBA00022729"/>
    </source>
</evidence>
<dbReference type="GO" id="GO:0005886">
    <property type="term" value="C:plasma membrane"/>
    <property type="evidence" value="ECO:0007669"/>
    <property type="project" value="UniProtKB-SubCell"/>
</dbReference>
<keyword evidence="6" id="KW-0732">Signal</keyword>
<keyword evidence="4" id="KW-0433">Leucine-rich repeat</keyword>